<dbReference type="Proteomes" id="UP000823928">
    <property type="component" value="Unassembled WGS sequence"/>
</dbReference>
<dbReference type="Pfam" id="PF19570">
    <property type="entry name" value="DUF6088"/>
    <property type="match status" value="1"/>
</dbReference>
<dbReference type="AlphaFoldDB" id="A0A9D1EZU7"/>
<dbReference type="EMBL" id="DVIU01000199">
    <property type="protein sequence ID" value="HIS36958.1"/>
    <property type="molecule type" value="Genomic_DNA"/>
</dbReference>
<proteinExistence type="predicted"/>
<organism evidence="1 2">
    <name type="scientific">Candidatus Scatousia excrementigallinarum</name>
    <dbReference type="NCBI Taxonomy" id="2840935"/>
    <lineage>
        <taxon>Bacteria</taxon>
        <taxon>Candidatus Scatousia</taxon>
    </lineage>
</organism>
<evidence type="ECO:0008006" key="3">
    <source>
        <dbReference type="Google" id="ProtNLM"/>
    </source>
</evidence>
<accession>A0A9D1EZU7</accession>
<reference evidence="1" key="1">
    <citation type="submission" date="2020-10" db="EMBL/GenBank/DDBJ databases">
        <authorList>
            <person name="Gilroy R."/>
        </authorList>
    </citation>
    <scope>NUCLEOTIDE SEQUENCE</scope>
    <source>
        <strain evidence="1">6276</strain>
    </source>
</reference>
<evidence type="ECO:0000313" key="2">
    <source>
        <dbReference type="Proteomes" id="UP000823928"/>
    </source>
</evidence>
<protein>
    <recommendedName>
        <fullName evidence="3">AbiEi antitoxin C-terminal domain-containing protein</fullName>
    </recommendedName>
</protein>
<evidence type="ECO:0000313" key="1">
    <source>
        <dbReference type="EMBL" id="HIS36958.1"/>
    </source>
</evidence>
<reference evidence="1" key="2">
    <citation type="journal article" date="2021" name="PeerJ">
        <title>Extensive microbial diversity within the chicken gut microbiome revealed by metagenomics and culture.</title>
        <authorList>
            <person name="Gilroy R."/>
            <person name="Ravi A."/>
            <person name="Getino M."/>
            <person name="Pursley I."/>
            <person name="Horton D.L."/>
            <person name="Alikhan N.F."/>
            <person name="Baker D."/>
            <person name="Gharbi K."/>
            <person name="Hall N."/>
            <person name="Watson M."/>
            <person name="Adriaenssens E.M."/>
            <person name="Foster-Nyarko E."/>
            <person name="Jarju S."/>
            <person name="Secka A."/>
            <person name="Antonio M."/>
            <person name="Oren A."/>
            <person name="Chaudhuri R.R."/>
            <person name="La Ragione R."/>
            <person name="Hildebrand F."/>
            <person name="Pallen M.J."/>
        </authorList>
    </citation>
    <scope>NUCLEOTIDE SEQUENCE</scope>
    <source>
        <strain evidence="1">6276</strain>
    </source>
</reference>
<comment type="caution">
    <text evidence="1">The sequence shown here is derived from an EMBL/GenBank/DDBJ whole genome shotgun (WGS) entry which is preliminary data.</text>
</comment>
<name>A0A9D1EZU7_9BACT</name>
<dbReference type="InterPro" id="IPR045738">
    <property type="entry name" value="DUF6088"/>
</dbReference>
<sequence>MKSNAALKTEIQALPANALIEASAMYRQKFNKLMTEMAFYKALERMTKEQVLVKVSKGVYARPLITEYGLVKPSQEQIIATYTRDNKGMVVGYVLYNRLNISTQISKNTVLYSNAIQGNIKTIGNIKIERRDIDFTEEVCSAIAILEVLENYYNIQDLNYFALIALFENFAQNYDEEILNKVLSVCKYSKSTIAFLRCILDYYKVENNLSERLSALSSYRHPTMEEIYEFART</sequence>
<gene>
    <name evidence="1" type="ORF">IAC10_10080</name>
</gene>